<dbReference type="Gene3D" id="1.10.110.10">
    <property type="entry name" value="Plant lipid-transfer and hydrophobic proteins"/>
    <property type="match status" value="1"/>
</dbReference>
<dbReference type="SUPFAM" id="SSF47699">
    <property type="entry name" value="Bifunctional inhibitor/lipid-transfer protein/seed storage 2S albumin"/>
    <property type="match status" value="1"/>
</dbReference>
<dbReference type="SMART" id="SM00499">
    <property type="entry name" value="AAI"/>
    <property type="match status" value="1"/>
</dbReference>
<comment type="function">
    <text evidence="3">Plant non-specific lipid-transfer proteins transfer phospholipids as well as galactolipids across membranes. May play a role in wax or cutin deposition in the cell walls of expanding epidermal cells and certain secretory tissues.</text>
</comment>
<comment type="similarity">
    <text evidence="1 3">Belongs to the plant LTP family.</text>
</comment>
<feature type="signal peptide" evidence="4">
    <location>
        <begin position="1"/>
        <end position="19"/>
    </location>
</feature>
<dbReference type="Pfam" id="PF00234">
    <property type="entry name" value="Tryp_alpha_amyl"/>
    <property type="match status" value="1"/>
</dbReference>
<protein>
    <recommendedName>
        <fullName evidence="3">Non-specific lipid-transfer protein</fullName>
    </recommendedName>
</protein>
<keyword evidence="3" id="KW-0813">Transport</keyword>
<keyword evidence="7" id="KW-1185">Reference proteome</keyword>
<reference evidence="6 7" key="1">
    <citation type="journal article" date="2023" name="Science">
        <title>Elucidation of the pathway for biosynthesis of saponin adjuvants from the soapbark tree.</title>
        <authorList>
            <person name="Reed J."/>
            <person name="Orme A."/>
            <person name="El-Demerdash A."/>
            <person name="Owen C."/>
            <person name="Martin L.B.B."/>
            <person name="Misra R.C."/>
            <person name="Kikuchi S."/>
            <person name="Rejzek M."/>
            <person name="Martin A.C."/>
            <person name="Harkess A."/>
            <person name="Leebens-Mack J."/>
            <person name="Louveau T."/>
            <person name="Stephenson M.J."/>
            <person name="Osbourn A."/>
        </authorList>
    </citation>
    <scope>NUCLEOTIDE SEQUENCE [LARGE SCALE GENOMIC DNA]</scope>
    <source>
        <strain evidence="6">S10</strain>
    </source>
</reference>
<accession>A0AAD7VN19</accession>
<feature type="chain" id="PRO_5041948334" description="Non-specific lipid-transfer protein" evidence="4">
    <location>
        <begin position="20"/>
        <end position="111"/>
    </location>
</feature>
<feature type="domain" description="Bifunctional inhibitor/plant lipid transfer protein/seed storage helical" evidence="5">
    <location>
        <begin position="23"/>
        <end position="107"/>
    </location>
</feature>
<keyword evidence="2" id="KW-1015">Disulfide bond</keyword>
<dbReference type="PRINTS" id="PR00382">
    <property type="entry name" value="LIPIDTRNSFER"/>
</dbReference>
<evidence type="ECO:0000259" key="5">
    <source>
        <dbReference type="SMART" id="SM00499"/>
    </source>
</evidence>
<dbReference type="Proteomes" id="UP001163823">
    <property type="component" value="Chromosome 1"/>
</dbReference>
<keyword evidence="4" id="KW-0732">Signal</keyword>
<evidence type="ECO:0000256" key="4">
    <source>
        <dbReference type="SAM" id="SignalP"/>
    </source>
</evidence>
<dbReference type="InterPro" id="IPR016140">
    <property type="entry name" value="Bifunc_inhib/LTP/seed_store"/>
</dbReference>
<keyword evidence="3" id="KW-0446">Lipid-binding</keyword>
<dbReference type="GO" id="GO:0006869">
    <property type="term" value="P:lipid transport"/>
    <property type="evidence" value="ECO:0007669"/>
    <property type="project" value="InterPro"/>
</dbReference>
<dbReference type="InterPro" id="IPR000528">
    <property type="entry name" value="Plant_nsLTP"/>
</dbReference>
<gene>
    <name evidence="6" type="ORF">O6P43_001288</name>
</gene>
<name>A0AAD7VN19_QUISA</name>
<evidence type="ECO:0000256" key="3">
    <source>
        <dbReference type="RuleBase" id="RU000628"/>
    </source>
</evidence>
<dbReference type="CDD" id="cd01960">
    <property type="entry name" value="nsLTP1"/>
    <property type="match status" value="1"/>
</dbReference>
<dbReference type="GO" id="GO:0008289">
    <property type="term" value="F:lipid binding"/>
    <property type="evidence" value="ECO:0007669"/>
    <property type="project" value="UniProtKB-KW"/>
</dbReference>
<evidence type="ECO:0000313" key="7">
    <source>
        <dbReference type="Proteomes" id="UP001163823"/>
    </source>
</evidence>
<evidence type="ECO:0000256" key="2">
    <source>
        <dbReference type="ARBA" id="ARBA00023157"/>
    </source>
</evidence>
<dbReference type="AlphaFoldDB" id="A0AAD7VN19"/>
<dbReference type="PROSITE" id="PS00597">
    <property type="entry name" value="PLANT_LTP"/>
    <property type="match status" value="1"/>
</dbReference>
<organism evidence="6 7">
    <name type="scientific">Quillaja saponaria</name>
    <name type="common">Soap bark tree</name>
    <dbReference type="NCBI Taxonomy" id="32244"/>
    <lineage>
        <taxon>Eukaryota</taxon>
        <taxon>Viridiplantae</taxon>
        <taxon>Streptophyta</taxon>
        <taxon>Embryophyta</taxon>
        <taxon>Tracheophyta</taxon>
        <taxon>Spermatophyta</taxon>
        <taxon>Magnoliopsida</taxon>
        <taxon>eudicotyledons</taxon>
        <taxon>Gunneridae</taxon>
        <taxon>Pentapetalae</taxon>
        <taxon>rosids</taxon>
        <taxon>fabids</taxon>
        <taxon>Fabales</taxon>
        <taxon>Quillajaceae</taxon>
        <taxon>Quillaja</taxon>
    </lineage>
</organism>
<comment type="caution">
    <text evidence="6">The sequence shown here is derived from an EMBL/GenBank/DDBJ whole genome shotgun (WGS) entry which is preliminary data.</text>
</comment>
<evidence type="ECO:0000313" key="6">
    <source>
        <dbReference type="EMBL" id="KAJ7982131.1"/>
    </source>
</evidence>
<dbReference type="EMBL" id="JARAOO010000001">
    <property type="protein sequence ID" value="KAJ7982131.1"/>
    <property type="molecule type" value="Genomic_DNA"/>
</dbReference>
<evidence type="ECO:0000256" key="1">
    <source>
        <dbReference type="ARBA" id="ARBA00009748"/>
    </source>
</evidence>
<dbReference type="InterPro" id="IPR036312">
    <property type="entry name" value="Bifun_inhib/LTP/seed_sf"/>
</dbReference>
<sequence>MTALMLILLLLASSSPSDAVISCADVAKYLRPCIDYLTKGSGSPPAACCGGARALVSATSSPADRRTACQRVKTSAQRIRPNPQLAQALPRNCGIKLPFNVSPDVDCTRLG</sequence>
<dbReference type="KEGG" id="qsa:O6P43_001288"/>
<dbReference type="PANTHER" id="PTHR33076">
    <property type="entry name" value="NON-SPECIFIC LIPID-TRANSFER PROTEIN 2-RELATED"/>
    <property type="match status" value="1"/>
</dbReference>
<proteinExistence type="inferred from homology"/>